<reference evidence="2 3" key="1">
    <citation type="submission" date="2020-08" db="EMBL/GenBank/DDBJ databases">
        <title>Above-ground endophytic microbial communities from plants in different locations in the United States.</title>
        <authorList>
            <person name="Frank C."/>
        </authorList>
    </citation>
    <scope>NUCLEOTIDE SEQUENCE [LARGE SCALE GENOMIC DNA]</scope>
    <source>
        <strain evidence="2 3">WP4_2_2</strain>
    </source>
</reference>
<protein>
    <submittedName>
        <fullName evidence="2">Type VI secretion system ImpA family protein</fullName>
    </submittedName>
</protein>
<accession>A0A7W9U018</accession>
<dbReference type="PANTHER" id="PTHR37951:SF1">
    <property type="entry name" value="TYPE VI SECRETION SYSTEM COMPONENT TSSA1"/>
    <property type="match status" value="1"/>
</dbReference>
<evidence type="ECO:0000313" key="2">
    <source>
        <dbReference type="EMBL" id="MBB6103390.1"/>
    </source>
</evidence>
<dbReference type="PANTHER" id="PTHR37951">
    <property type="entry name" value="CYTOPLASMIC PROTEIN-RELATED"/>
    <property type="match status" value="1"/>
</dbReference>
<dbReference type="InterPro" id="IPR010657">
    <property type="entry name" value="ImpA_N"/>
</dbReference>
<organism evidence="2 3">
    <name type="scientific">Paraburkholderia bannensis</name>
    <dbReference type="NCBI Taxonomy" id="765414"/>
    <lineage>
        <taxon>Bacteria</taxon>
        <taxon>Pseudomonadati</taxon>
        <taxon>Pseudomonadota</taxon>
        <taxon>Betaproteobacteria</taxon>
        <taxon>Burkholderiales</taxon>
        <taxon>Burkholderiaceae</taxon>
        <taxon>Paraburkholderia</taxon>
    </lineage>
</organism>
<name>A0A7W9U018_9BURK</name>
<keyword evidence="3" id="KW-1185">Reference proteome</keyword>
<dbReference type="EMBL" id="JACHBW010000008">
    <property type="protein sequence ID" value="MBB6103390.1"/>
    <property type="molecule type" value="Genomic_DNA"/>
</dbReference>
<proteinExistence type="predicted"/>
<evidence type="ECO:0000259" key="1">
    <source>
        <dbReference type="Pfam" id="PF06812"/>
    </source>
</evidence>
<feature type="domain" description="ImpA N-terminal" evidence="1">
    <location>
        <begin position="11"/>
        <end position="133"/>
    </location>
</feature>
<dbReference type="AlphaFoldDB" id="A0A7W9U018"/>
<dbReference type="Proteomes" id="UP000571554">
    <property type="component" value="Unassembled WGS sequence"/>
</dbReference>
<evidence type="ECO:0000313" key="3">
    <source>
        <dbReference type="Proteomes" id="UP000571554"/>
    </source>
</evidence>
<dbReference type="InterPro" id="IPR017740">
    <property type="entry name" value="TssA-like"/>
</dbReference>
<sequence length="361" mass="39557">MSFSFDIETLLQPIPGDAPCGVSLLHDPALEAIKAARREDDPSLPMGVWQNELKVADWSVVEAGCIDLLIGKSKDLMLAAWLAEAWLHRYGWEALPVGLRLINELCERFWDVLHPMPRDGDWEFRAAPIAWVAGHFPGLLAGRIELCETADNAVVLTLARWESAHRLAIALADRKDVPAAQRDEAKRESLALETALRDAARPALAASLHAIASAHAGIGRLDIWCTRYLGDDAPALGALRDVLERVLALLREWAPMELVLNSNEASLVDAASRATACQGSDAPTGEIAQPAMPSSRESAYRQLALIGEFLLRYEPHSPVPYMIQRALEWGGMPLPELLHQLTEEGRGRALGEALGLLPHEK</sequence>
<gene>
    <name evidence="2" type="ORF">F4827_003245</name>
</gene>
<dbReference type="Pfam" id="PF06812">
    <property type="entry name" value="ImpA_N"/>
    <property type="match status" value="1"/>
</dbReference>
<comment type="caution">
    <text evidence="2">The sequence shown here is derived from an EMBL/GenBank/DDBJ whole genome shotgun (WGS) entry which is preliminary data.</text>
</comment>
<dbReference type="NCBIfam" id="TIGR03363">
    <property type="entry name" value="VI_chp_8"/>
    <property type="match status" value="1"/>
</dbReference>
<dbReference type="RefSeq" id="WP_183724888.1">
    <property type="nucleotide sequence ID" value="NZ_JACHBW010000008.1"/>
</dbReference>